<feature type="transmembrane region" description="Helical" evidence="5">
    <location>
        <begin position="138"/>
        <end position="159"/>
    </location>
</feature>
<dbReference type="PROSITE" id="PS50244">
    <property type="entry name" value="S5A_REDUCTASE"/>
    <property type="match status" value="1"/>
</dbReference>
<sequence length="252" mass="29357">MSFEDTYYSFLFLWAFVALIVFIVLFYKDAPYGRHLKQGSSFTLSSRAGWIIMESPAVFGILIFLYMFYQTIGITETLLCCIWLLHYIHRTFVWPLRAKLRGKQMGVGVMSMALLFNVVNITLQCIWIFILGEYTDQWLLSPLFIVGIIIFLLGMLINIKSDNILMNLRKSGGRGYHVPKGFFFKYVSNPNYFGEIIEWFGWSLLSMSPAGFVFFIWTTANLIPRARSNNEWSKSNIPDYPKNRKSIIPFIY</sequence>
<dbReference type="InterPro" id="IPR016636">
    <property type="entry name" value="3-oxo-5-alpha-steroid_4-DH"/>
</dbReference>
<evidence type="ECO:0000256" key="3">
    <source>
        <dbReference type="ARBA" id="ARBA00022989"/>
    </source>
</evidence>
<name>A4GI04_9BACT</name>
<evidence type="ECO:0000313" key="7">
    <source>
        <dbReference type="EMBL" id="ABL97715.1"/>
    </source>
</evidence>
<dbReference type="PIRSF" id="PIRSF015596">
    <property type="entry name" value="5_alpha-SR2"/>
    <property type="match status" value="1"/>
</dbReference>
<dbReference type="Pfam" id="PF02544">
    <property type="entry name" value="Steroid_dh"/>
    <property type="match status" value="1"/>
</dbReference>
<accession>A4GI04</accession>
<dbReference type="GO" id="GO:0008202">
    <property type="term" value="P:steroid metabolic process"/>
    <property type="evidence" value="ECO:0007669"/>
    <property type="project" value="InterPro"/>
</dbReference>
<keyword evidence="3 5" id="KW-1133">Transmembrane helix</keyword>
<feature type="transmembrane region" description="Helical" evidence="5">
    <location>
        <begin position="74"/>
        <end position="93"/>
    </location>
</feature>
<proteinExistence type="predicted"/>
<protein>
    <recommendedName>
        <fullName evidence="6">3-oxo-5-alpha-steroid 4-dehydrogenase C-terminal domain-containing protein</fullName>
    </recommendedName>
</protein>
<evidence type="ECO:0000259" key="6">
    <source>
        <dbReference type="Pfam" id="PF02544"/>
    </source>
</evidence>
<gene>
    <name evidence="7" type="ORF">MBMO_EB0-39H12.0091</name>
</gene>
<feature type="domain" description="3-oxo-5-alpha-steroid 4-dehydrogenase C-terminal" evidence="6">
    <location>
        <begin position="104"/>
        <end position="252"/>
    </location>
</feature>
<organism evidence="7">
    <name type="scientific">uncultured marine bacterium EB0_39H12</name>
    <dbReference type="NCBI Taxonomy" id="415437"/>
    <lineage>
        <taxon>Bacteria</taxon>
        <taxon>environmental samples</taxon>
    </lineage>
</organism>
<feature type="transmembrane region" description="Helical" evidence="5">
    <location>
        <begin position="105"/>
        <end position="132"/>
    </location>
</feature>
<evidence type="ECO:0000256" key="1">
    <source>
        <dbReference type="ARBA" id="ARBA00004141"/>
    </source>
</evidence>
<evidence type="ECO:0000256" key="4">
    <source>
        <dbReference type="ARBA" id="ARBA00023136"/>
    </source>
</evidence>
<evidence type="ECO:0000256" key="5">
    <source>
        <dbReference type="SAM" id="Phobius"/>
    </source>
</evidence>
<dbReference type="PANTHER" id="PTHR10556">
    <property type="entry name" value="3-OXO-5-ALPHA-STEROID 4-DEHYDROGENASE"/>
    <property type="match status" value="1"/>
</dbReference>
<dbReference type="EMBL" id="EF089399">
    <property type="protein sequence ID" value="ABL97715.1"/>
    <property type="molecule type" value="Genomic_DNA"/>
</dbReference>
<dbReference type="GO" id="GO:0016020">
    <property type="term" value="C:membrane"/>
    <property type="evidence" value="ECO:0007669"/>
    <property type="project" value="UniProtKB-SubCell"/>
</dbReference>
<dbReference type="InterPro" id="IPR039357">
    <property type="entry name" value="SRD5A/TECR"/>
</dbReference>
<feature type="transmembrane region" description="Helical" evidence="5">
    <location>
        <begin position="199"/>
        <end position="220"/>
    </location>
</feature>
<feature type="transmembrane region" description="Helical" evidence="5">
    <location>
        <begin position="6"/>
        <end position="27"/>
    </location>
</feature>
<evidence type="ECO:0000256" key="2">
    <source>
        <dbReference type="ARBA" id="ARBA00022692"/>
    </source>
</evidence>
<keyword evidence="2 5" id="KW-0812">Transmembrane</keyword>
<dbReference type="Gene3D" id="1.20.120.1630">
    <property type="match status" value="1"/>
</dbReference>
<dbReference type="GO" id="GO:0003865">
    <property type="term" value="F:3-oxo-5-alpha-steroid 4-dehydrogenase activity"/>
    <property type="evidence" value="ECO:0007669"/>
    <property type="project" value="InterPro"/>
</dbReference>
<reference evidence="7" key="1">
    <citation type="journal article" date="2007" name="Environ. Microbiol.">
        <title>Proteorhodopsin photosystem gene clusters exhibit co-evolutionary trends and shared ancestry among diverse marine microbial phyla.</title>
        <authorList>
            <person name="McCarren J."/>
            <person name="Delong E.F."/>
        </authorList>
    </citation>
    <scope>NUCLEOTIDE SEQUENCE</scope>
</reference>
<dbReference type="InterPro" id="IPR001104">
    <property type="entry name" value="3-oxo-5_a-steroid_4-DH_C"/>
</dbReference>
<feature type="transmembrane region" description="Helical" evidence="5">
    <location>
        <begin position="48"/>
        <end position="68"/>
    </location>
</feature>
<dbReference type="PANTHER" id="PTHR10556:SF43">
    <property type="entry name" value="STEROID 5-ALPHA-REDUCTASE DET2"/>
    <property type="match status" value="1"/>
</dbReference>
<dbReference type="AlphaFoldDB" id="A4GI04"/>
<keyword evidence="4 5" id="KW-0472">Membrane</keyword>
<dbReference type="FunFam" id="1.20.120.1630:FF:000014">
    <property type="entry name" value="Steroid 5-alpha reductase, putative"/>
    <property type="match status" value="1"/>
</dbReference>
<comment type="subcellular location">
    <subcellularLocation>
        <location evidence="1">Membrane</location>
        <topology evidence="1">Multi-pass membrane protein</topology>
    </subcellularLocation>
</comment>